<dbReference type="PROSITE" id="PS51257">
    <property type="entry name" value="PROKAR_LIPOPROTEIN"/>
    <property type="match status" value="1"/>
</dbReference>
<accession>A0ABN4YDR8</accession>
<protein>
    <recommendedName>
        <fullName evidence="1">AttH domain-containing protein</fullName>
    </recommendedName>
</protein>
<evidence type="ECO:0000313" key="2">
    <source>
        <dbReference type="EMBL" id="ARD21060.1"/>
    </source>
</evidence>
<evidence type="ECO:0000259" key="1">
    <source>
        <dbReference type="Pfam" id="PF07143"/>
    </source>
</evidence>
<dbReference type="SUPFAM" id="SSF159245">
    <property type="entry name" value="AttH-like"/>
    <property type="match status" value="1"/>
</dbReference>
<dbReference type="InterPro" id="IPR010791">
    <property type="entry name" value="AttH_dom"/>
</dbReference>
<keyword evidence="3" id="KW-1185">Reference proteome</keyword>
<dbReference type="Pfam" id="PF07143">
    <property type="entry name" value="CrtC"/>
    <property type="match status" value="1"/>
</dbReference>
<dbReference type="Pfam" id="PF17186">
    <property type="entry name" value="Lipocalin_9"/>
    <property type="match status" value="1"/>
</dbReference>
<feature type="domain" description="AttH" evidence="1">
    <location>
        <begin position="78"/>
        <end position="279"/>
    </location>
</feature>
<dbReference type="InterPro" id="IPR023374">
    <property type="entry name" value="AttH-like_dom_sf"/>
</dbReference>
<evidence type="ECO:0000313" key="3">
    <source>
        <dbReference type="Proteomes" id="UP000191820"/>
    </source>
</evidence>
<gene>
    <name evidence="2" type="ORF">SJ2017_0723</name>
</gene>
<dbReference type="Gene3D" id="2.40.370.10">
    <property type="entry name" value="AttH-like domain"/>
    <property type="match status" value="2"/>
</dbReference>
<sequence>MINDNKQNINSVAHKISLCCMTILMLSACQPEPESSQINMGGILGDASSSLTQYTKVEPGYQFTFPADHLGHDDFRQEWWYLTANMQTQSGEQLGLQWTQFRIALTSEEPSGVVSAIANAEVTEKSSHDQANKSAPLQQQTDHSKWATSQMYMSHAALTSIGTHQAAEKWSRAHPQFADVTANPFTVKLDNWQWMSESSAMFPATLKVATDTFSYQLSLSSSAPMQLQGESGYSIKSADSAVASYYYSQPFIDLSGTITRNGKQETVTGKAWLDREWSSQFLTKAQQGWDWFSIRLDDDSALMVFQLRGADKNTPAFFSARRMFADGSGRNITNQRTNDIAMRPISWQQTDSGKYPVSWQLSIESEQIDLTVTALNPDSNMSLSIPYWEGPIQVSGSHKGNGYMELTGY</sequence>
<dbReference type="Proteomes" id="UP000191820">
    <property type="component" value="Chromosome"/>
</dbReference>
<dbReference type="EMBL" id="CP020472">
    <property type="protein sequence ID" value="ARD21060.1"/>
    <property type="molecule type" value="Genomic_DNA"/>
</dbReference>
<dbReference type="PANTHER" id="PTHR38591">
    <property type="entry name" value="HYDROLASE"/>
    <property type="match status" value="1"/>
</dbReference>
<name>A0ABN4YDR8_9GAMM</name>
<dbReference type="PANTHER" id="PTHR38591:SF1">
    <property type="entry name" value="BLL1000 PROTEIN"/>
    <property type="match status" value="1"/>
</dbReference>
<reference evidence="2 3" key="1">
    <citation type="submission" date="2017-03" db="EMBL/GenBank/DDBJ databases">
        <title>Genome sequencing of Shewanella japonica KCTC 22435.</title>
        <authorList>
            <person name="Kim K.M."/>
        </authorList>
    </citation>
    <scope>NUCLEOTIDE SEQUENCE [LARGE SCALE GENOMIC DNA]</scope>
    <source>
        <strain evidence="2 3">KCTC 22435</strain>
    </source>
</reference>
<organism evidence="2 3">
    <name type="scientific">Shewanella japonica</name>
    <dbReference type="NCBI Taxonomy" id="93973"/>
    <lineage>
        <taxon>Bacteria</taxon>
        <taxon>Pseudomonadati</taxon>
        <taxon>Pseudomonadota</taxon>
        <taxon>Gammaproteobacteria</taxon>
        <taxon>Alteromonadales</taxon>
        <taxon>Shewanellaceae</taxon>
        <taxon>Shewanella</taxon>
    </lineage>
</organism>
<proteinExistence type="predicted"/>